<dbReference type="SUPFAM" id="SSF56399">
    <property type="entry name" value="ADP-ribosylation"/>
    <property type="match status" value="1"/>
</dbReference>
<dbReference type="Gene3D" id="3.90.176.10">
    <property type="entry name" value="Toxin ADP-ribosyltransferase, Chain A, domain 1"/>
    <property type="match status" value="1"/>
</dbReference>
<dbReference type="AlphaFoldDB" id="A0A8C1LQK0"/>
<evidence type="ECO:0000256" key="10">
    <source>
        <dbReference type="RuleBase" id="RU361228"/>
    </source>
</evidence>
<reference evidence="11" key="2">
    <citation type="submission" date="2025-09" db="UniProtKB">
        <authorList>
            <consortium name="Ensembl"/>
        </authorList>
    </citation>
    <scope>IDENTIFICATION</scope>
</reference>
<keyword evidence="5" id="KW-0732">Signal</keyword>
<evidence type="ECO:0000256" key="7">
    <source>
        <dbReference type="ARBA" id="ARBA00023027"/>
    </source>
</evidence>
<evidence type="ECO:0000313" key="12">
    <source>
        <dbReference type="Proteomes" id="UP000694427"/>
    </source>
</evidence>
<evidence type="ECO:0000256" key="1">
    <source>
        <dbReference type="ARBA" id="ARBA00009558"/>
    </source>
</evidence>
<comment type="similarity">
    <text evidence="1 10">Belongs to the Arg-specific ADP-ribosyltransferase family.</text>
</comment>
<evidence type="ECO:0000256" key="3">
    <source>
        <dbReference type="ARBA" id="ARBA00022679"/>
    </source>
</evidence>
<keyword evidence="8" id="KW-1015">Disulfide bond</keyword>
<reference evidence="11" key="1">
    <citation type="submission" date="2025-08" db="UniProtKB">
        <authorList>
            <consortium name="Ensembl"/>
        </authorList>
    </citation>
    <scope>IDENTIFICATION</scope>
</reference>
<evidence type="ECO:0000256" key="5">
    <source>
        <dbReference type="ARBA" id="ARBA00022729"/>
    </source>
</evidence>
<comment type="catalytic activity">
    <reaction evidence="9 10">
        <text>L-arginyl-[protein] + NAD(+) = N(omega)-(ADP-D-ribosyl)-L-arginyl-[protein] + nicotinamide + H(+)</text>
        <dbReference type="Rhea" id="RHEA:19149"/>
        <dbReference type="Rhea" id="RHEA-COMP:10532"/>
        <dbReference type="Rhea" id="RHEA-COMP:15087"/>
        <dbReference type="ChEBI" id="CHEBI:15378"/>
        <dbReference type="ChEBI" id="CHEBI:17154"/>
        <dbReference type="ChEBI" id="CHEBI:29965"/>
        <dbReference type="ChEBI" id="CHEBI:57540"/>
        <dbReference type="ChEBI" id="CHEBI:142554"/>
        <dbReference type="EC" id="2.4.2.31"/>
    </reaction>
</comment>
<evidence type="ECO:0000256" key="2">
    <source>
        <dbReference type="ARBA" id="ARBA00022676"/>
    </source>
</evidence>
<organism evidence="11 12">
    <name type="scientific">Cyprinus carpio</name>
    <name type="common">Common carp</name>
    <dbReference type="NCBI Taxonomy" id="7962"/>
    <lineage>
        <taxon>Eukaryota</taxon>
        <taxon>Metazoa</taxon>
        <taxon>Chordata</taxon>
        <taxon>Craniata</taxon>
        <taxon>Vertebrata</taxon>
        <taxon>Euteleostomi</taxon>
        <taxon>Actinopterygii</taxon>
        <taxon>Neopterygii</taxon>
        <taxon>Teleostei</taxon>
        <taxon>Ostariophysi</taxon>
        <taxon>Cypriniformes</taxon>
        <taxon>Cyprinidae</taxon>
        <taxon>Cyprininae</taxon>
        <taxon>Cyprinus</taxon>
    </lineage>
</organism>
<evidence type="ECO:0000256" key="4">
    <source>
        <dbReference type="ARBA" id="ARBA00022695"/>
    </source>
</evidence>
<dbReference type="FunFam" id="3.90.176.10:FF:000001">
    <property type="entry name" value="NAD(P)(+)--arginine ADP-ribosyltransferase"/>
    <property type="match status" value="1"/>
</dbReference>
<dbReference type="Ensembl" id="ENSCCRT00010070620.1">
    <property type="protein sequence ID" value="ENSCCRP00010064306.1"/>
    <property type="gene ID" value="ENSCCRG00010027437.1"/>
</dbReference>
<dbReference type="PRINTS" id="PR00970">
    <property type="entry name" value="RIBTRNSFRASE"/>
</dbReference>
<keyword evidence="3 10" id="KW-0808">Transferase</keyword>
<evidence type="ECO:0000313" key="11">
    <source>
        <dbReference type="Ensembl" id="ENSCCRP00010064306.1"/>
    </source>
</evidence>
<keyword evidence="12" id="KW-1185">Reference proteome</keyword>
<dbReference type="Proteomes" id="UP000694427">
    <property type="component" value="Unplaced"/>
</dbReference>
<dbReference type="PANTHER" id="PTHR10339">
    <property type="entry name" value="ADP-RIBOSYLTRANSFERASE"/>
    <property type="match status" value="1"/>
</dbReference>
<name>A0A8C1LQK0_CYPCA</name>
<dbReference type="PROSITE" id="PS51996">
    <property type="entry name" value="TR_MART"/>
    <property type="match status" value="1"/>
</dbReference>
<dbReference type="InterPro" id="IPR050999">
    <property type="entry name" value="ADP-ribosyltransferase_ARG"/>
</dbReference>
<sequence>MQSYKLFNTKYKNFTLLISFEFRVRVIAHFHVNSPLAAVDGQIFPLDMALNSVDDQFKGCTSKMANLVKTQYLKKELNSSPQFKIGWKVGEWFVKFPKGYLTRNHLIAIYVYSDNNVYKQFNPVNRYGRKQYKYKTYKWYSLYFLLTEAIQILKKTQYGCRLTFRGTNVEFDKYVLNKEVRFGSFASSSLDYNIARGFGSRSCFEIYTCEGADVTNYSKFPNEKEVLIPPYEKFKVIAVRTRKYQPNLWCDTVYTLKSTGTRSDLNCALFKKPPKYNGFY</sequence>
<dbReference type="InterPro" id="IPR000768">
    <property type="entry name" value="ART"/>
</dbReference>
<dbReference type="PANTHER" id="PTHR10339:SF27">
    <property type="entry name" value="NAD(P)(+)--ARGININE ADP-RIBOSYLTRANSFERASE"/>
    <property type="match status" value="1"/>
</dbReference>
<dbReference type="Pfam" id="PF01129">
    <property type="entry name" value="ART"/>
    <property type="match status" value="1"/>
</dbReference>
<protein>
    <recommendedName>
        <fullName evidence="10">NAD(P)(+)--arginine ADP-ribosyltransferase</fullName>
        <ecNumber evidence="10">2.4.2.31</ecNumber>
    </recommendedName>
    <alternativeName>
        <fullName evidence="10">Mono(ADP-ribosyl)transferase</fullName>
    </alternativeName>
</protein>
<dbReference type="GO" id="GO:0106274">
    <property type="term" value="F:NAD+-protein-arginine ADP-ribosyltransferase activity"/>
    <property type="evidence" value="ECO:0007669"/>
    <property type="project" value="UniProtKB-EC"/>
</dbReference>
<keyword evidence="2 10" id="KW-0328">Glycosyltransferase</keyword>
<evidence type="ECO:0000256" key="9">
    <source>
        <dbReference type="ARBA" id="ARBA00047597"/>
    </source>
</evidence>
<keyword evidence="6 10" id="KW-0521">NADP</keyword>
<dbReference type="GO" id="GO:0016779">
    <property type="term" value="F:nucleotidyltransferase activity"/>
    <property type="evidence" value="ECO:0007669"/>
    <property type="project" value="UniProtKB-KW"/>
</dbReference>
<dbReference type="GO" id="GO:0003950">
    <property type="term" value="F:NAD+ poly-ADP-ribosyltransferase activity"/>
    <property type="evidence" value="ECO:0007669"/>
    <property type="project" value="TreeGrafter"/>
</dbReference>
<accession>A0A8C1LQK0</accession>
<keyword evidence="7 10" id="KW-0520">NAD</keyword>
<keyword evidence="4" id="KW-0548">Nucleotidyltransferase</keyword>
<evidence type="ECO:0000256" key="8">
    <source>
        <dbReference type="ARBA" id="ARBA00023157"/>
    </source>
</evidence>
<proteinExistence type="inferred from homology"/>
<evidence type="ECO:0000256" key="6">
    <source>
        <dbReference type="ARBA" id="ARBA00022857"/>
    </source>
</evidence>
<dbReference type="EC" id="2.4.2.31" evidence="10"/>